<organism evidence="1 2">
    <name type="scientific">Pontibacter arcticus</name>
    <dbReference type="NCBI Taxonomy" id="2080288"/>
    <lineage>
        <taxon>Bacteria</taxon>
        <taxon>Pseudomonadati</taxon>
        <taxon>Bacteroidota</taxon>
        <taxon>Cytophagia</taxon>
        <taxon>Cytophagales</taxon>
        <taxon>Hymenobacteraceae</taxon>
        <taxon>Pontibacter</taxon>
    </lineage>
</organism>
<dbReference type="SUPFAM" id="SSF82602">
    <property type="entry name" value="Nuclease A inhibitor (NuiA)"/>
    <property type="match status" value="1"/>
</dbReference>
<reference evidence="1 2" key="1">
    <citation type="submission" date="2018-06" db="EMBL/GenBank/DDBJ databases">
        <authorList>
            <person name="Liu Z.-W."/>
        </authorList>
    </citation>
    <scope>NUCLEOTIDE SEQUENCE [LARGE SCALE GENOMIC DNA]</scope>
    <source>
        <strain evidence="1 2">2b14</strain>
    </source>
</reference>
<accession>A0A364RFL0</accession>
<protein>
    <submittedName>
        <fullName evidence="1">Sugar-non-specific nuclease inhibitor NuiA-like protein</fullName>
    </submittedName>
</protein>
<proteinExistence type="predicted"/>
<dbReference type="Pfam" id="PF07924">
    <property type="entry name" value="NuiA"/>
    <property type="match status" value="1"/>
</dbReference>
<gene>
    <name evidence="1" type="ORF">DP923_07885</name>
</gene>
<evidence type="ECO:0000313" key="1">
    <source>
        <dbReference type="EMBL" id="RAU83138.1"/>
    </source>
</evidence>
<dbReference type="Proteomes" id="UP000251692">
    <property type="component" value="Unassembled WGS sequence"/>
</dbReference>
<evidence type="ECO:0000313" key="2">
    <source>
        <dbReference type="Proteomes" id="UP000251692"/>
    </source>
</evidence>
<dbReference type="AlphaFoldDB" id="A0A364RFL0"/>
<sequence>MTTEQLEQELNRASDGLLMLSETDAPFEVFVHEQPAGNELTHDDIVKLAGKPSDYGVKVEELDYFFRNMTNLSDAEEPQKAEQAQRFRNLQNTLQNLLTDVKVYRVGERNISVFILGKTADGTIAGLKTLVIET</sequence>
<comment type="caution">
    <text evidence="1">The sequence shown here is derived from an EMBL/GenBank/DDBJ whole genome shotgun (WGS) entry which is preliminary data.</text>
</comment>
<name>A0A364RFL0_9BACT</name>
<dbReference type="InterPro" id="IPR012489">
    <property type="entry name" value="NucleaseA_inhib-like"/>
</dbReference>
<dbReference type="InterPro" id="IPR036587">
    <property type="entry name" value="NucleaseA_inhib-like_sf"/>
</dbReference>
<dbReference type="RefSeq" id="WP_112305288.1">
    <property type="nucleotide sequence ID" value="NZ_QMDV01000002.1"/>
</dbReference>
<dbReference type="EMBL" id="QMDV01000002">
    <property type="protein sequence ID" value="RAU83138.1"/>
    <property type="molecule type" value="Genomic_DNA"/>
</dbReference>
<reference evidence="1 2" key="2">
    <citation type="submission" date="2018-07" db="EMBL/GenBank/DDBJ databases">
        <title>Pontibacter sp. 2b14 genomic sequence and assembly.</title>
        <authorList>
            <person name="Du Z.-J."/>
        </authorList>
    </citation>
    <scope>NUCLEOTIDE SEQUENCE [LARGE SCALE GENOMIC DNA]</scope>
    <source>
        <strain evidence="1 2">2b14</strain>
    </source>
</reference>
<dbReference type="Gene3D" id="3.40.1460.10">
    <property type="entry name" value="Nuclease A inhibitor-like"/>
    <property type="match status" value="1"/>
</dbReference>
<keyword evidence="2" id="KW-1185">Reference proteome</keyword>
<dbReference type="OrthoDB" id="852327at2"/>